<evidence type="ECO:0000256" key="5">
    <source>
        <dbReference type="ARBA" id="ARBA00022725"/>
    </source>
</evidence>
<keyword evidence="4 10" id="KW-0812">Transmembrane</keyword>
<evidence type="ECO:0000256" key="6">
    <source>
        <dbReference type="ARBA" id="ARBA00022989"/>
    </source>
</evidence>
<evidence type="ECO:0000256" key="10">
    <source>
        <dbReference type="RuleBase" id="RU351113"/>
    </source>
</evidence>
<feature type="transmembrane region" description="Helical" evidence="10">
    <location>
        <begin position="58"/>
        <end position="76"/>
    </location>
</feature>
<reference evidence="11" key="1">
    <citation type="journal article" date="2023" name="bioRxiv">
        <title>Scaffold-level genome assemblies of two parasitoid biocontrol wasps reveal the parthenogenesis mechanism and an associated novel virus.</title>
        <authorList>
            <person name="Inwood S."/>
            <person name="Skelly J."/>
            <person name="Guhlin J."/>
            <person name="Harrop T."/>
            <person name="Goldson S."/>
            <person name="Dearden P."/>
        </authorList>
    </citation>
    <scope>NUCLEOTIDE SEQUENCE</scope>
    <source>
        <strain evidence="11">Irish</strain>
        <tissue evidence="11">Whole body</tissue>
    </source>
</reference>
<feature type="transmembrane region" description="Helical" evidence="10">
    <location>
        <begin position="96"/>
        <end position="114"/>
    </location>
</feature>
<dbReference type="Proteomes" id="UP001168990">
    <property type="component" value="Unassembled WGS sequence"/>
</dbReference>
<evidence type="ECO:0000256" key="8">
    <source>
        <dbReference type="ARBA" id="ARBA00023170"/>
    </source>
</evidence>
<reference evidence="11" key="2">
    <citation type="submission" date="2023-03" db="EMBL/GenBank/DDBJ databases">
        <authorList>
            <person name="Inwood S.N."/>
            <person name="Skelly J.G."/>
            <person name="Guhlin J."/>
            <person name="Harrop T.W.R."/>
            <person name="Goldson S.G."/>
            <person name="Dearden P.K."/>
        </authorList>
    </citation>
    <scope>NUCLEOTIDE SEQUENCE</scope>
    <source>
        <strain evidence="11">Irish</strain>
        <tissue evidence="11">Whole body</tissue>
    </source>
</reference>
<name>A0AA39FMF6_9HYME</name>
<keyword evidence="3 10" id="KW-0716">Sensory transduction</keyword>
<dbReference type="PANTHER" id="PTHR21137">
    <property type="entry name" value="ODORANT RECEPTOR"/>
    <property type="match status" value="1"/>
</dbReference>
<evidence type="ECO:0000313" key="11">
    <source>
        <dbReference type="EMBL" id="KAK0172070.1"/>
    </source>
</evidence>
<organism evidence="11 12">
    <name type="scientific">Microctonus aethiopoides</name>
    <dbReference type="NCBI Taxonomy" id="144406"/>
    <lineage>
        <taxon>Eukaryota</taxon>
        <taxon>Metazoa</taxon>
        <taxon>Ecdysozoa</taxon>
        <taxon>Arthropoda</taxon>
        <taxon>Hexapoda</taxon>
        <taxon>Insecta</taxon>
        <taxon>Pterygota</taxon>
        <taxon>Neoptera</taxon>
        <taxon>Endopterygota</taxon>
        <taxon>Hymenoptera</taxon>
        <taxon>Apocrita</taxon>
        <taxon>Ichneumonoidea</taxon>
        <taxon>Braconidae</taxon>
        <taxon>Euphorinae</taxon>
        <taxon>Microctonus</taxon>
    </lineage>
</organism>
<gene>
    <name evidence="11" type="ORF">PV328_005438</name>
</gene>
<comment type="similarity">
    <text evidence="10">Belongs to the insect chemoreceptor superfamily. Heteromeric odorant receptor channel (TC 1.A.69) family.</text>
</comment>
<feature type="transmembrane region" description="Helical" evidence="10">
    <location>
        <begin position="149"/>
        <end position="169"/>
    </location>
</feature>
<evidence type="ECO:0000256" key="9">
    <source>
        <dbReference type="ARBA" id="ARBA00023224"/>
    </source>
</evidence>
<dbReference type="GO" id="GO:0007165">
    <property type="term" value="P:signal transduction"/>
    <property type="evidence" value="ECO:0007669"/>
    <property type="project" value="UniProtKB-KW"/>
</dbReference>
<comment type="caution">
    <text evidence="11">The sequence shown here is derived from an EMBL/GenBank/DDBJ whole genome shotgun (WGS) entry which is preliminary data.</text>
</comment>
<feature type="transmembrane region" description="Helical" evidence="10">
    <location>
        <begin position="278"/>
        <end position="302"/>
    </location>
</feature>
<accession>A0AA39FMF6</accession>
<dbReference type="GO" id="GO:0005886">
    <property type="term" value="C:plasma membrane"/>
    <property type="evidence" value="ECO:0007669"/>
    <property type="project" value="UniProtKB-SubCell"/>
</dbReference>
<sequence>MTYYTQVAIADHLSLPSTFTVDECLDFPMSSLEYNFTLLKYCGIWCPLEWPLGWKTRFYSSYTAIVVIVVFSMSLAEMIETLLSLGNIEEFAEGMFMLLTLISCCGKVLTLLVYRKRIILLFETFKCPVCQTSNPQEAAVRKTTRIDGFICVMLTTMMLMTLRYCATSIPHRIIPLKIWLPFNVDTEKVYWLVFFGEFFSLFFAGIIDIAYATLVPTFMSSICEQFGLLECRIQLFIMSIENSKNSQKDRIEFEKKRFADFIQHHLLLFQFASEANDIFGPALLIQYISSITVICMCIYQLGQLTSVNIQLVSTLLYTCRIFFEIFLLCLAGTELTEAMKAMLDMSYLDNNDVRMNSFRLTINFSVE</sequence>
<feature type="transmembrane region" description="Helical" evidence="10">
    <location>
        <begin position="189"/>
        <end position="211"/>
    </location>
</feature>
<dbReference type="GO" id="GO:0004984">
    <property type="term" value="F:olfactory receptor activity"/>
    <property type="evidence" value="ECO:0007669"/>
    <property type="project" value="InterPro"/>
</dbReference>
<evidence type="ECO:0000256" key="1">
    <source>
        <dbReference type="ARBA" id="ARBA00004651"/>
    </source>
</evidence>
<comment type="subcellular location">
    <subcellularLocation>
        <location evidence="1 10">Cell membrane</location>
        <topology evidence="1 10">Multi-pass membrane protein</topology>
    </subcellularLocation>
</comment>
<keyword evidence="9 10" id="KW-0807">Transducer</keyword>
<evidence type="ECO:0000256" key="7">
    <source>
        <dbReference type="ARBA" id="ARBA00023136"/>
    </source>
</evidence>
<dbReference type="EMBL" id="JAQQBS010000002">
    <property type="protein sequence ID" value="KAK0172070.1"/>
    <property type="molecule type" value="Genomic_DNA"/>
</dbReference>
<keyword evidence="2" id="KW-1003">Cell membrane</keyword>
<feature type="transmembrane region" description="Helical" evidence="10">
    <location>
        <begin position="314"/>
        <end position="333"/>
    </location>
</feature>
<keyword evidence="5 10" id="KW-0552">Olfaction</keyword>
<evidence type="ECO:0000313" key="12">
    <source>
        <dbReference type="Proteomes" id="UP001168990"/>
    </source>
</evidence>
<dbReference type="GO" id="GO:0005549">
    <property type="term" value="F:odorant binding"/>
    <property type="evidence" value="ECO:0007669"/>
    <property type="project" value="InterPro"/>
</dbReference>
<dbReference type="PANTHER" id="PTHR21137:SF35">
    <property type="entry name" value="ODORANT RECEPTOR 19A-RELATED"/>
    <property type="match status" value="1"/>
</dbReference>
<protein>
    <recommendedName>
        <fullName evidence="10">Odorant receptor</fullName>
    </recommendedName>
</protein>
<proteinExistence type="inferred from homology"/>
<dbReference type="Pfam" id="PF02949">
    <property type="entry name" value="7tm_6"/>
    <property type="match status" value="1"/>
</dbReference>
<comment type="caution">
    <text evidence="10">Lacks conserved residue(s) required for the propagation of feature annotation.</text>
</comment>
<keyword evidence="6 10" id="KW-1133">Transmembrane helix</keyword>
<dbReference type="AlphaFoldDB" id="A0AA39FMF6"/>
<evidence type="ECO:0000256" key="4">
    <source>
        <dbReference type="ARBA" id="ARBA00022692"/>
    </source>
</evidence>
<keyword evidence="12" id="KW-1185">Reference proteome</keyword>
<evidence type="ECO:0000256" key="3">
    <source>
        <dbReference type="ARBA" id="ARBA00022606"/>
    </source>
</evidence>
<dbReference type="InterPro" id="IPR004117">
    <property type="entry name" value="7tm6_olfct_rcpt"/>
</dbReference>
<evidence type="ECO:0000256" key="2">
    <source>
        <dbReference type="ARBA" id="ARBA00022475"/>
    </source>
</evidence>
<keyword evidence="8 10" id="KW-0675">Receptor</keyword>
<keyword evidence="7 10" id="KW-0472">Membrane</keyword>